<keyword evidence="3" id="KW-1185">Reference proteome</keyword>
<feature type="region of interest" description="Disordered" evidence="1">
    <location>
        <begin position="22"/>
        <end position="78"/>
    </location>
</feature>
<name>A0A0L0FFS9_9EUKA</name>
<reference evidence="2 3" key="1">
    <citation type="submission" date="2011-02" db="EMBL/GenBank/DDBJ databases">
        <title>The Genome Sequence of Sphaeroforma arctica JP610.</title>
        <authorList>
            <consortium name="The Broad Institute Genome Sequencing Platform"/>
            <person name="Russ C."/>
            <person name="Cuomo C."/>
            <person name="Young S.K."/>
            <person name="Zeng Q."/>
            <person name="Gargeya S."/>
            <person name="Alvarado L."/>
            <person name="Berlin A."/>
            <person name="Chapman S.B."/>
            <person name="Chen Z."/>
            <person name="Freedman E."/>
            <person name="Gellesch M."/>
            <person name="Goldberg J."/>
            <person name="Griggs A."/>
            <person name="Gujja S."/>
            <person name="Heilman E."/>
            <person name="Heiman D."/>
            <person name="Howarth C."/>
            <person name="Mehta T."/>
            <person name="Neiman D."/>
            <person name="Pearson M."/>
            <person name="Roberts A."/>
            <person name="Saif S."/>
            <person name="Shea T."/>
            <person name="Shenoy N."/>
            <person name="Sisk P."/>
            <person name="Stolte C."/>
            <person name="Sykes S."/>
            <person name="White J."/>
            <person name="Yandava C."/>
            <person name="Burger G."/>
            <person name="Gray M.W."/>
            <person name="Holland P.W.H."/>
            <person name="King N."/>
            <person name="Lang F.B.F."/>
            <person name="Roger A.J."/>
            <person name="Ruiz-Trillo I."/>
            <person name="Haas B."/>
            <person name="Nusbaum C."/>
            <person name="Birren B."/>
        </authorList>
    </citation>
    <scope>NUCLEOTIDE SEQUENCE [LARGE SCALE GENOMIC DNA]</scope>
    <source>
        <strain evidence="2 3">JP610</strain>
    </source>
</reference>
<sequence>MMSLLRRQQSLLEKYERRLQRLQRANTPSSPDSLEFRIRGTDDARHGLGYTSSDQNDGDTQQETMSLQSFAKEQHRAT</sequence>
<feature type="compositionally biased region" description="Polar residues" evidence="1">
    <location>
        <begin position="23"/>
        <end position="32"/>
    </location>
</feature>
<accession>A0A0L0FFS9</accession>
<proteinExistence type="predicted"/>
<protein>
    <submittedName>
        <fullName evidence="2">Uncharacterized protein</fullName>
    </submittedName>
</protein>
<organism evidence="2 3">
    <name type="scientific">Sphaeroforma arctica JP610</name>
    <dbReference type="NCBI Taxonomy" id="667725"/>
    <lineage>
        <taxon>Eukaryota</taxon>
        <taxon>Ichthyosporea</taxon>
        <taxon>Ichthyophonida</taxon>
        <taxon>Sphaeroforma</taxon>
    </lineage>
</organism>
<dbReference type="AlphaFoldDB" id="A0A0L0FFS9"/>
<dbReference type="Proteomes" id="UP000054560">
    <property type="component" value="Unassembled WGS sequence"/>
</dbReference>
<evidence type="ECO:0000313" key="2">
    <source>
        <dbReference type="EMBL" id="KNC74913.1"/>
    </source>
</evidence>
<dbReference type="RefSeq" id="XP_014148815.1">
    <property type="nucleotide sequence ID" value="XM_014293340.1"/>
</dbReference>
<feature type="compositionally biased region" description="Polar residues" evidence="1">
    <location>
        <begin position="50"/>
        <end position="71"/>
    </location>
</feature>
<dbReference type="EMBL" id="KQ243986">
    <property type="protein sequence ID" value="KNC74913.1"/>
    <property type="molecule type" value="Genomic_DNA"/>
</dbReference>
<evidence type="ECO:0000313" key="3">
    <source>
        <dbReference type="Proteomes" id="UP000054560"/>
    </source>
</evidence>
<gene>
    <name evidence="2" type="ORF">SARC_12552</name>
</gene>
<evidence type="ECO:0000256" key="1">
    <source>
        <dbReference type="SAM" id="MobiDB-lite"/>
    </source>
</evidence>
<dbReference type="GeneID" id="25913056"/>
<feature type="compositionally biased region" description="Basic and acidic residues" evidence="1">
    <location>
        <begin position="34"/>
        <end position="46"/>
    </location>
</feature>